<keyword evidence="3" id="KW-1185">Reference proteome</keyword>
<keyword evidence="1" id="KW-0732">Signal</keyword>
<protein>
    <submittedName>
        <fullName evidence="2">Uncharacterized protein</fullName>
    </submittedName>
</protein>
<organism evidence="2 3">
    <name type="scientific">Leptidea sinapis</name>
    <dbReference type="NCBI Taxonomy" id="189913"/>
    <lineage>
        <taxon>Eukaryota</taxon>
        <taxon>Metazoa</taxon>
        <taxon>Ecdysozoa</taxon>
        <taxon>Arthropoda</taxon>
        <taxon>Hexapoda</taxon>
        <taxon>Insecta</taxon>
        <taxon>Pterygota</taxon>
        <taxon>Neoptera</taxon>
        <taxon>Endopterygota</taxon>
        <taxon>Lepidoptera</taxon>
        <taxon>Glossata</taxon>
        <taxon>Ditrysia</taxon>
        <taxon>Papilionoidea</taxon>
        <taxon>Pieridae</taxon>
        <taxon>Dismorphiinae</taxon>
        <taxon>Leptidea</taxon>
    </lineage>
</organism>
<feature type="signal peptide" evidence="1">
    <location>
        <begin position="1"/>
        <end position="17"/>
    </location>
</feature>
<evidence type="ECO:0000313" key="2">
    <source>
        <dbReference type="EMBL" id="VVC95319.1"/>
    </source>
</evidence>
<proteinExistence type="predicted"/>
<dbReference type="Proteomes" id="UP000324832">
    <property type="component" value="Unassembled WGS sequence"/>
</dbReference>
<accession>A0A5E4QAP4</accession>
<dbReference type="EMBL" id="FZQP02002271">
    <property type="protein sequence ID" value="VVC95319.1"/>
    <property type="molecule type" value="Genomic_DNA"/>
</dbReference>
<evidence type="ECO:0000313" key="3">
    <source>
        <dbReference type="Proteomes" id="UP000324832"/>
    </source>
</evidence>
<gene>
    <name evidence="2" type="ORF">LSINAPIS_LOCUS7059</name>
</gene>
<dbReference type="AlphaFoldDB" id="A0A5E4QAP4"/>
<sequence length="188" mass="22212">MLIVAVLTNIFIYIAGAEIKESKPYVVFPVPLNLPYRNERAKQCWLRIEDIEIVDTVSIYCYIAEAFLRNHIYDYNTRKMAEDDVDVSLWIEEPRPQEYNVPKVTETKGVIDWKFTTILDPITRMRLYVSRKADCKLIMYSRDAETSYKVECEKILYEINYRTTVNDASCNYWWRLSAIISIVVLLIN</sequence>
<reference evidence="2 3" key="1">
    <citation type="submission" date="2017-07" db="EMBL/GenBank/DDBJ databases">
        <authorList>
            <person name="Talla V."/>
            <person name="Backstrom N."/>
        </authorList>
    </citation>
    <scope>NUCLEOTIDE SEQUENCE [LARGE SCALE GENOMIC DNA]</scope>
</reference>
<feature type="chain" id="PRO_5023111795" evidence="1">
    <location>
        <begin position="18"/>
        <end position="188"/>
    </location>
</feature>
<evidence type="ECO:0000256" key="1">
    <source>
        <dbReference type="SAM" id="SignalP"/>
    </source>
</evidence>
<name>A0A5E4QAP4_9NEOP</name>